<reference evidence="7" key="2">
    <citation type="submission" date="2020-11" db="EMBL/GenBank/DDBJ databases">
        <authorList>
            <person name="Cecchin M."/>
            <person name="Marcolungo L."/>
            <person name="Rossato M."/>
            <person name="Girolomoni L."/>
            <person name="Cosentino E."/>
            <person name="Cuine S."/>
            <person name="Li-Beisson Y."/>
            <person name="Delledonne M."/>
            <person name="Ballottari M."/>
        </authorList>
    </citation>
    <scope>NUCLEOTIDE SEQUENCE</scope>
    <source>
        <strain evidence="7">211/11P</strain>
        <tissue evidence="7">Whole cell</tissue>
    </source>
</reference>
<dbReference type="EMBL" id="SIDB01000001">
    <property type="protein sequence ID" value="KAI3437870.1"/>
    <property type="molecule type" value="Genomic_DNA"/>
</dbReference>
<feature type="compositionally biased region" description="Low complexity" evidence="5">
    <location>
        <begin position="1504"/>
        <end position="1515"/>
    </location>
</feature>
<feature type="compositionally biased region" description="Basic residues" evidence="5">
    <location>
        <begin position="1455"/>
        <end position="1464"/>
    </location>
</feature>
<evidence type="ECO:0000313" key="7">
    <source>
        <dbReference type="EMBL" id="KAI3437870.1"/>
    </source>
</evidence>
<dbReference type="Proteomes" id="UP001055712">
    <property type="component" value="Unassembled WGS sequence"/>
</dbReference>
<evidence type="ECO:0000256" key="2">
    <source>
        <dbReference type="ARBA" id="ARBA00022448"/>
    </source>
</evidence>
<dbReference type="Pfam" id="PF18755">
    <property type="entry name" value="RAMA"/>
    <property type="match status" value="1"/>
</dbReference>
<evidence type="ECO:0000256" key="4">
    <source>
        <dbReference type="ARBA" id="ARBA00022764"/>
    </source>
</evidence>
<evidence type="ECO:0000256" key="3">
    <source>
        <dbReference type="ARBA" id="ARBA00022729"/>
    </source>
</evidence>
<dbReference type="InterPro" id="IPR005669">
    <property type="entry name" value="Thiosulph/SO4-bd"/>
</dbReference>
<keyword evidence="8" id="KW-1185">Reference proteome</keyword>
<dbReference type="InterPro" id="IPR040843">
    <property type="entry name" value="RAMA"/>
</dbReference>
<keyword evidence="3" id="KW-0732">Signal</keyword>
<accession>A0A9D4TXW7</accession>
<feature type="compositionally biased region" description="Low complexity" evidence="5">
    <location>
        <begin position="1269"/>
        <end position="1282"/>
    </location>
</feature>
<feature type="compositionally biased region" description="Basic and acidic residues" evidence="5">
    <location>
        <begin position="681"/>
        <end position="690"/>
    </location>
</feature>
<feature type="compositionally biased region" description="Low complexity" evidence="5">
    <location>
        <begin position="884"/>
        <end position="915"/>
    </location>
</feature>
<dbReference type="NCBIfam" id="TIGR00971">
    <property type="entry name" value="3a0106s03"/>
    <property type="match status" value="1"/>
</dbReference>
<protein>
    <recommendedName>
        <fullName evidence="6">RAMA domain-containing protein</fullName>
    </recommendedName>
</protein>
<dbReference type="OrthoDB" id="1778at2759"/>
<evidence type="ECO:0000313" key="8">
    <source>
        <dbReference type="Proteomes" id="UP001055712"/>
    </source>
</evidence>
<dbReference type="GO" id="GO:0140104">
    <property type="term" value="F:molecular carrier activity"/>
    <property type="evidence" value="ECO:0007669"/>
    <property type="project" value="InterPro"/>
</dbReference>
<comment type="subcellular location">
    <subcellularLocation>
        <location evidence="1">Periplasm</location>
    </subcellularLocation>
</comment>
<feature type="region of interest" description="Disordered" evidence="5">
    <location>
        <begin position="460"/>
        <end position="527"/>
    </location>
</feature>
<dbReference type="Pfam" id="PF13531">
    <property type="entry name" value="SBP_bac_11"/>
    <property type="match status" value="1"/>
</dbReference>
<dbReference type="PANTHER" id="PTHR30368">
    <property type="entry name" value="SULFATE-BINDING PROTEIN"/>
    <property type="match status" value="1"/>
</dbReference>
<keyword evidence="4" id="KW-0574">Periplasm</keyword>
<feature type="compositionally biased region" description="Low complexity" evidence="5">
    <location>
        <begin position="1218"/>
        <end position="1262"/>
    </location>
</feature>
<reference evidence="7" key="1">
    <citation type="journal article" date="2019" name="Plant J.">
        <title>Chlorella vulgaris genome assembly and annotation reveals the molecular basis for metabolic acclimation to high light conditions.</title>
        <authorList>
            <person name="Cecchin M."/>
            <person name="Marcolungo L."/>
            <person name="Rossato M."/>
            <person name="Girolomoni L."/>
            <person name="Cosentino E."/>
            <person name="Cuine S."/>
            <person name="Li-Beisson Y."/>
            <person name="Delledonne M."/>
            <person name="Ballottari M."/>
        </authorList>
    </citation>
    <scope>NUCLEOTIDE SEQUENCE</scope>
    <source>
        <strain evidence="7">211/11P</strain>
    </source>
</reference>
<sequence>MQSRLPTAVEPHRSAQCGGRPALPTRRRRRAAGGAPVTARALALPYNESQPHQILALLWRHAAMVALSASALLPVLRPPAAWAAAPQLGGGGNGAPPSGGVGGGGGGSGGGGGDGWQLARRPPQEAFQVAAANKPILLTLVSFAVTRKAYGKITKLFNRDYEAATGRTVRFRLSFGGSGSQARAVIDGMPADVVALALPLDIIKIAEAGLVRDDWAKQFPNDSVVAESVCAIVVRKGNPKNIRGWDDLARDDVSVITANPKTAGVARWIFFALWGVKLGKGKRAATQYVTKVFDQVLVQPRDAREASDVFYRQGMGDVLLTYENEAIFTNLVVPEKDRLPFIVPDQNIRIQCPLALVDYNLANSPPELRHAATAFCNFLYTKEAQREFAACGFRTPYKDLSEEFGLQPVKGLWTVEKRLGGWKAVQTEFFEDTGICSEVLRDVGARKLVARMANWAECGGHGTAPRSGSQDSSPSKPLPPKTPAPSQLEAAAPVPSAQSALTHLLQQQGASGEAAHNSGASAAADARLQQPWGHATSGAVLAAIVHGGSAGEDGEEEAMLLFNAPAAAGGVDPQLLVHSPDSSLDGGEGFLQTAAAAAAGGSSPAVQQQQQHESAGDGDGERTPRASSALRGMAGGVDLLSPSADPGFCLADLLQGPAPPPPRVPDTARSPGSSPAFLPEDLPHLPHLDEGSLSGLSPRRSLHLPGCSPLRLTGLRDPTHLPCMPPAPVPRLPLMPPGMPPTQLRGHLPSHLPSLPILPRPLSGHPPPALPAPYSSTLRRPLVQPLGRGLPMPGALKGPGLLLRPSGPLMPHQGMQGMRPLLAGLPRPAPGPLMHSSGGGPTTMVPMPVPAGSSPVPAQWLGTAEDEFLTAEGVRTAFAAVPAPTPTQQLQQQQQQPAPTAAGASKGTPFQQQTWQPPPGGRGSQPAAREAAAGGAAVPVQAAASIRAPAAAAAYAAIKIEAAAGAAAAAAAILAAPSAAPRPAAAAAGVLRPGPQLPAQHPQLAAGWGVLRRAPGGDPMQSPAFRAFLAMLRGSSTEFEAGGRVLRLRQFLRADVRPRVLDAVLDALEANTRVEALYIQNFEQGFLDEQLDRLVCLLRRRRIWALNLGENFNTTQPAWQRFCEALPGTAVAHLFVSEQHLAGSCLKVRMRDAIRANRSAAPPRDPEVVVHVGNMWWNPRLPPSAGTYSPRGSNAAACAAAAAGVAAVVTVPLPAAASRESLSGGSAPAGVGSAGRSRSAPTSAGAATSGDGSAAAAASGPSTTPPPAAAGVVAPGGAEPASQQQQGYSLRLAPKRRQGYNETEYFTGSPLAKRGPGVSAFGTAASQSAAAAAAAAGVAAGVAAPQAPVLPMDTDRAGNGAHAGADAGPDGAAGGRSGRRASRPSAALLLQQAGSVSSDGEEVHGGELDESYDQEDYEQEEEEEEDEEDEEDAIYLPFKSGLLVSSDPCAAPTRASRRIQHRSAHATGGRLRPDSDLHTSDSSKGHQSPPRSATAPRRGRTLHQTAASAAAASQRAAAARARSAAVAAAQPAPTAAGGSTRIGGLPRAAATAAKRTVQSAAQRIRSSSGRQSSGELKGRPSFAELMESGFMQPGSYRFTVGMQDIHAALEGDGTILYAGARYRAISKFALVVLRERNPSRQSCDGWKEVTWNGEKLDVLRARFQSHQRKAAARKTGTAAAGAVRAIGM</sequence>
<feature type="compositionally biased region" description="Basic and acidic residues" evidence="5">
    <location>
        <begin position="1471"/>
        <end position="1484"/>
    </location>
</feature>
<comment type="caution">
    <text evidence="7">The sequence shown here is derived from an EMBL/GenBank/DDBJ whole genome shotgun (WGS) entry which is preliminary data.</text>
</comment>
<feature type="region of interest" description="Disordered" evidence="5">
    <location>
        <begin position="1218"/>
        <end position="1296"/>
    </location>
</feature>
<feature type="compositionally biased region" description="Low complexity" evidence="5">
    <location>
        <begin position="596"/>
        <end position="613"/>
    </location>
</feature>
<dbReference type="PANTHER" id="PTHR30368:SF2">
    <property type="entry name" value="SULFATE-BINDING PROTEIN"/>
    <property type="match status" value="1"/>
</dbReference>
<keyword evidence="2" id="KW-0813">Transport</keyword>
<dbReference type="GO" id="GO:1902358">
    <property type="term" value="P:sulfate transmembrane transport"/>
    <property type="evidence" value="ECO:0007669"/>
    <property type="project" value="InterPro"/>
</dbReference>
<evidence type="ECO:0000256" key="1">
    <source>
        <dbReference type="ARBA" id="ARBA00004418"/>
    </source>
</evidence>
<feature type="compositionally biased region" description="Low complexity" evidence="5">
    <location>
        <begin position="509"/>
        <end position="526"/>
    </location>
</feature>
<feature type="region of interest" description="Disordered" evidence="5">
    <location>
        <begin position="884"/>
        <end position="932"/>
    </location>
</feature>
<feature type="domain" description="RAMA" evidence="6">
    <location>
        <begin position="1566"/>
        <end position="1667"/>
    </location>
</feature>
<feature type="region of interest" description="Disordered" evidence="5">
    <location>
        <begin position="1"/>
        <end position="34"/>
    </location>
</feature>
<feature type="compositionally biased region" description="Polar residues" evidence="5">
    <location>
        <begin position="496"/>
        <end position="508"/>
    </location>
</feature>
<feature type="region of interest" description="Disordered" evidence="5">
    <location>
        <begin position="1351"/>
        <end position="1432"/>
    </location>
</feature>
<feature type="compositionally biased region" description="Low complexity" evidence="5">
    <location>
        <begin position="1558"/>
        <end position="1574"/>
    </location>
</feature>
<feature type="compositionally biased region" description="Gly residues" evidence="5">
    <location>
        <begin position="91"/>
        <end position="115"/>
    </location>
</feature>
<feature type="compositionally biased region" description="Low complexity" evidence="5">
    <location>
        <begin position="1357"/>
        <end position="1370"/>
    </location>
</feature>
<feature type="region of interest" description="Disordered" evidence="5">
    <location>
        <begin position="596"/>
        <end position="627"/>
    </location>
</feature>
<dbReference type="Gene3D" id="3.40.190.10">
    <property type="entry name" value="Periplasmic binding protein-like II"/>
    <property type="match status" value="2"/>
</dbReference>
<feature type="region of interest" description="Disordered" evidence="5">
    <location>
        <begin position="650"/>
        <end position="699"/>
    </location>
</feature>
<evidence type="ECO:0000256" key="5">
    <source>
        <dbReference type="SAM" id="MobiDB-lite"/>
    </source>
</evidence>
<feature type="region of interest" description="Disordered" evidence="5">
    <location>
        <begin position="1528"/>
        <end position="1578"/>
    </location>
</feature>
<feature type="region of interest" description="Disordered" evidence="5">
    <location>
        <begin position="1445"/>
        <end position="1515"/>
    </location>
</feature>
<evidence type="ECO:0000259" key="6">
    <source>
        <dbReference type="Pfam" id="PF18755"/>
    </source>
</evidence>
<proteinExistence type="predicted"/>
<gene>
    <name evidence="7" type="ORF">D9Q98_000316</name>
</gene>
<name>A0A9D4TXW7_CHLVU</name>
<feature type="compositionally biased region" description="Acidic residues" evidence="5">
    <location>
        <begin position="1408"/>
        <end position="1432"/>
    </location>
</feature>
<feature type="region of interest" description="Disordered" evidence="5">
    <location>
        <begin position="91"/>
        <end position="119"/>
    </location>
</feature>
<organism evidence="7 8">
    <name type="scientific">Chlorella vulgaris</name>
    <name type="common">Green alga</name>
    <dbReference type="NCBI Taxonomy" id="3077"/>
    <lineage>
        <taxon>Eukaryota</taxon>
        <taxon>Viridiplantae</taxon>
        <taxon>Chlorophyta</taxon>
        <taxon>core chlorophytes</taxon>
        <taxon>Trebouxiophyceae</taxon>
        <taxon>Chlorellales</taxon>
        <taxon>Chlorellaceae</taxon>
        <taxon>Chlorella clade</taxon>
        <taxon>Chlorella</taxon>
    </lineage>
</organism>
<dbReference type="SUPFAM" id="SSF53850">
    <property type="entry name" value="Periplasmic binding protein-like II"/>
    <property type="match status" value="1"/>
</dbReference>